<reference evidence="2" key="1">
    <citation type="submission" date="2015-07" db="EMBL/GenBank/DDBJ databases">
        <authorList>
            <person name="Rodrigo-Torres Lidia"/>
            <person name="Arahal R.David."/>
        </authorList>
    </citation>
    <scope>NUCLEOTIDE SEQUENCE [LARGE SCALE GENOMIC DNA]</scope>
    <source>
        <strain evidence="2">CECT 4801</strain>
    </source>
</reference>
<accession>A0A0M6Y3J7</accession>
<keyword evidence="1" id="KW-0413">Isomerase</keyword>
<dbReference type="Proteomes" id="UP000048926">
    <property type="component" value="Unassembled WGS sequence"/>
</dbReference>
<dbReference type="CDD" id="cd09021">
    <property type="entry name" value="Aldose_epim_Ec_YphB"/>
    <property type="match status" value="1"/>
</dbReference>
<dbReference type="OrthoDB" id="9796517at2"/>
<sequence>MSVGAGQDWTLAQGDLVVTASPEGGSIVQAAWRGTPILQAAGGPEGKAACFPLVPFGNRIAGNRFTFRGESFTLQPNTDEPLVLHGDGWLDTWNLTEKTGNSLELDLFREQPSHSPYAFKAHQKVHLEEDCLSLSLRVTNLGNKALPFGIGFHPFFRRTPDMTLQTKVQDMWREGEGHLPDSLQHIPSELDFSMPRIVPPRWINNAFGGFSGKARLHWPDIELALDLSCDPVFDVMMIFAPQAPADFVCLEPMSHLPNGHNLPDLGGLSVLEPGEELAGTIKMTFLHVSETREKNNG</sequence>
<dbReference type="EC" id="5.1.3.3" evidence="1"/>
<gene>
    <name evidence="1" type="primary">galM</name>
    <name evidence="1" type="ORF">LAL4801_03121</name>
</gene>
<dbReference type="GO" id="GO:0005975">
    <property type="term" value="P:carbohydrate metabolic process"/>
    <property type="evidence" value="ECO:0007669"/>
    <property type="project" value="InterPro"/>
</dbReference>
<dbReference type="AlphaFoldDB" id="A0A0M6Y3J7"/>
<protein>
    <submittedName>
        <fullName evidence="1">Aldose 1-epimerase</fullName>
        <ecNumber evidence="1">5.1.3.3</ecNumber>
    </submittedName>
</protein>
<dbReference type="EMBL" id="CXST01000002">
    <property type="protein sequence ID" value="CTQ44676.1"/>
    <property type="molecule type" value="Genomic_DNA"/>
</dbReference>
<organism evidence="1 2">
    <name type="scientific">Roseibium aggregatum</name>
    <dbReference type="NCBI Taxonomy" id="187304"/>
    <lineage>
        <taxon>Bacteria</taxon>
        <taxon>Pseudomonadati</taxon>
        <taxon>Pseudomonadota</taxon>
        <taxon>Alphaproteobacteria</taxon>
        <taxon>Hyphomicrobiales</taxon>
        <taxon>Stappiaceae</taxon>
        <taxon>Roseibium</taxon>
    </lineage>
</organism>
<dbReference type="GO" id="GO:0004034">
    <property type="term" value="F:aldose 1-epimerase activity"/>
    <property type="evidence" value="ECO:0007669"/>
    <property type="project" value="UniProtKB-EC"/>
</dbReference>
<dbReference type="SUPFAM" id="SSF74650">
    <property type="entry name" value="Galactose mutarotase-like"/>
    <property type="match status" value="1"/>
</dbReference>
<name>A0A0M6Y3J7_9HYPH</name>
<dbReference type="InterPro" id="IPR008183">
    <property type="entry name" value="Aldose_1/G6P_1-epimerase"/>
</dbReference>
<dbReference type="Gene3D" id="2.70.98.10">
    <property type="match status" value="1"/>
</dbReference>
<dbReference type="STRING" id="187304.B0E33_07665"/>
<dbReference type="InterPro" id="IPR014718">
    <property type="entry name" value="GH-type_carb-bd"/>
</dbReference>
<dbReference type="Pfam" id="PF01263">
    <property type="entry name" value="Aldose_epim"/>
    <property type="match status" value="1"/>
</dbReference>
<proteinExistence type="predicted"/>
<evidence type="ECO:0000313" key="1">
    <source>
        <dbReference type="EMBL" id="CTQ44676.1"/>
    </source>
</evidence>
<dbReference type="GO" id="GO:0030246">
    <property type="term" value="F:carbohydrate binding"/>
    <property type="evidence" value="ECO:0007669"/>
    <property type="project" value="InterPro"/>
</dbReference>
<evidence type="ECO:0000313" key="2">
    <source>
        <dbReference type="Proteomes" id="UP000048926"/>
    </source>
</evidence>
<dbReference type="RefSeq" id="WP_055657495.1">
    <property type="nucleotide sequence ID" value="NZ_CXST01000002.1"/>
</dbReference>
<dbReference type="InterPro" id="IPR011013">
    <property type="entry name" value="Gal_mutarotase_sf_dom"/>
</dbReference>
<keyword evidence="2" id="KW-1185">Reference proteome</keyword>